<dbReference type="SMART" id="SM00471">
    <property type="entry name" value="HDc"/>
    <property type="match status" value="1"/>
</dbReference>
<dbReference type="SUPFAM" id="SSF109604">
    <property type="entry name" value="HD-domain/PDEase-like"/>
    <property type="match status" value="1"/>
</dbReference>
<keyword evidence="4 8" id="KW-0378">Hydrolase</keyword>
<dbReference type="InterPro" id="IPR006675">
    <property type="entry name" value="HDIG_dom"/>
</dbReference>
<evidence type="ECO:0000313" key="9">
    <source>
        <dbReference type="Proteomes" id="UP000070326"/>
    </source>
</evidence>
<organism evidence="8 9">
    <name type="scientific">Peptostreptococcus anaerobius</name>
    <dbReference type="NCBI Taxonomy" id="1261"/>
    <lineage>
        <taxon>Bacteria</taxon>
        <taxon>Bacillati</taxon>
        <taxon>Bacillota</taxon>
        <taxon>Clostridia</taxon>
        <taxon>Peptostreptococcales</taxon>
        <taxon>Peptostreptococcaceae</taxon>
        <taxon>Peptostreptococcus</taxon>
    </lineage>
</organism>
<dbReference type="GO" id="GO:0046872">
    <property type="term" value="F:metal ion binding"/>
    <property type="evidence" value="ECO:0007669"/>
    <property type="project" value="UniProtKB-KW"/>
</dbReference>
<proteinExistence type="predicted"/>
<evidence type="ECO:0000256" key="6">
    <source>
        <dbReference type="ARBA" id="ARBA00049417"/>
    </source>
</evidence>
<evidence type="ECO:0000256" key="4">
    <source>
        <dbReference type="ARBA" id="ARBA00022801"/>
    </source>
</evidence>
<evidence type="ECO:0000313" key="8">
    <source>
        <dbReference type="EMBL" id="KXI14051.1"/>
    </source>
</evidence>
<dbReference type="PATRIC" id="fig|1261.5.peg.388"/>
<evidence type="ECO:0000259" key="7">
    <source>
        <dbReference type="PROSITE" id="PS51831"/>
    </source>
</evidence>
<keyword evidence="2" id="KW-0479">Metal-binding</keyword>
<comment type="caution">
    <text evidence="8">The sequence shown here is derived from an EMBL/GenBank/DDBJ whole genome shotgun (WGS) entry which is preliminary data.</text>
</comment>
<comment type="catalytic activity">
    <reaction evidence="6">
        <text>P(1),P(4)-bis(5'-adenosyl) tetraphosphate + H2O = 2 ADP + 2 H(+)</text>
        <dbReference type="Rhea" id="RHEA:24252"/>
        <dbReference type="ChEBI" id="CHEBI:15377"/>
        <dbReference type="ChEBI" id="CHEBI:15378"/>
        <dbReference type="ChEBI" id="CHEBI:58141"/>
        <dbReference type="ChEBI" id="CHEBI:456216"/>
        <dbReference type="EC" id="3.6.1.41"/>
    </reaction>
</comment>
<dbReference type="EMBL" id="LSQZ01000014">
    <property type="protein sequence ID" value="KXI14051.1"/>
    <property type="molecule type" value="Genomic_DNA"/>
</dbReference>
<dbReference type="EC" id="3.6.1.41" evidence="1"/>
<sequence>MDIANMIDKLDEYLPEKRKIHSINVSKSAVRLAKILGCDEKKAEIAGILHDTAKYVKYEDVPKYCTKYSIVLDDMEQKSTALSHSVVGSYIARHEFGIEDEEILSAIRYHTTGRPGMTDLEKSVYLADLIEVGRNYPMVDELRELAYSGKVDEAVLRSMDNTIGVVLKKKAPMHLRTVEARNYYLSLVKKKEKLKKIMDNISTK</sequence>
<keyword evidence="5" id="KW-0408">Iron</keyword>
<dbReference type="InterPro" id="IPR005249">
    <property type="entry name" value="YqeK"/>
</dbReference>
<dbReference type="NCBIfam" id="TIGR00277">
    <property type="entry name" value="HDIG"/>
    <property type="match status" value="1"/>
</dbReference>
<name>A0A135YXG4_9FIRM</name>
<dbReference type="AlphaFoldDB" id="A0A135YXG4"/>
<dbReference type="eggNOG" id="COG1713">
    <property type="taxonomic scope" value="Bacteria"/>
</dbReference>
<dbReference type="PANTHER" id="PTHR35795:SF1">
    <property type="entry name" value="BIS(5'-NUCLEOSYL)-TETRAPHOSPHATASE, SYMMETRICAL"/>
    <property type="match status" value="1"/>
</dbReference>
<dbReference type="Gene3D" id="1.10.3210.10">
    <property type="entry name" value="Hypothetical protein af1432"/>
    <property type="match status" value="1"/>
</dbReference>
<feature type="domain" description="HD" evidence="7">
    <location>
        <begin position="18"/>
        <end position="133"/>
    </location>
</feature>
<dbReference type="GO" id="GO:0008803">
    <property type="term" value="F:bis(5'-nucleosyl)-tetraphosphatase (symmetrical) activity"/>
    <property type="evidence" value="ECO:0007669"/>
    <property type="project" value="UniProtKB-EC"/>
</dbReference>
<gene>
    <name evidence="8" type="ORF">HMPREF3195_00382</name>
</gene>
<keyword evidence="3" id="KW-0547">Nucleotide-binding</keyword>
<dbReference type="InterPro" id="IPR003607">
    <property type="entry name" value="HD/PDEase_dom"/>
</dbReference>
<dbReference type="GO" id="GO:0000166">
    <property type="term" value="F:nucleotide binding"/>
    <property type="evidence" value="ECO:0007669"/>
    <property type="project" value="UniProtKB-KW"/>
</dbReference>
<evidence type="ECO:0000256" key="3">
    <source>
        <dbReference type="ARBA" id="ARBA00022741"/>
    </source>
</evidence>
<dbReference type="NCBIfam" id="TIGR00488">
    <property type="entry name" value="bis(5'-nucleosyl)-tetraphosphatase (symmetrical) YqeK"/>
    <property type="match status" value="1"/>
</dbReference>
<dbReference type="STRING" id="1261.HMPREF3195_00382"/>
<dbReference type="InterPro" id="IPR006674">
    <property type="entry name" value="HD_domain"/>
</dbReference>
<dbReference type="RefSeq" id="WP_061101643.1">
    <property type="nucleotide sequence ID" value="NZ_JAJCJY010000011.1"/>
</dbReference>
<dbReference type="CDD" id="cd00077">
    <property type="entry name" value="HDc"/>
    <property type="match status" value="1"/>
</dbReference>
<dbReference type="Proteomes" id="UP000070326">
    <property type="component" value="Unassembled WGS sequence"/>
</dbReference>
<evidence type="ECO:0000256" key="1">
    <source>
        <dbReference type="ARBA" id="ARBA00012506"/>
    </source>
</evidence>
<evidence type="ECO:0000256" key="2">
    <source>
        <dbReference type="ARBA" id="ARBA00022723"/>
    </source>
</evidence>
<dbReference type="PANTHER" id="PTHR35795">
    <property type="entry name" value="SLR1885 PROTEIN"/>
    <property type="match status" value="1"/>
</dbReference>
<dbReference type="Pfam" id="PF01966">
    <property type="entry name" value="HD"/>
    <property type="match status" value="1"/>
</dbReference>
<dbReference type="InterPro" id="IPR051094">
    <property type="entry name" value="Diverse_Catalytic_Enzymes"/>
</dbReference>
<protein>
    <recommendedName>
        <fullName evidence="1">bis(5'-nucleosyl)-tetraphosphatase (symmetrical)</fullName>
        <ecNumber evidence="1">3.6.1.41</ecNumber>
    </recommendedName>
</protein>
<accession>A0A135YXG4</accession>
<dbReference type="PROSITE" id="PS51831">
    <property type="entry name" value="HD"/>
    <property type="match status" value="1"/>
</dbReference>
<evidence type="ECO:0000256" key="5">
    <source>
        <dbReference type="ARBA" id="ARBA00023004"/>
    </source>
</evidence>
<reference evidence="8 9" key="1">
    <citation type="submission" date="2016-02" db="EMBL/GenBank/DDBJ databases">
        <authorList>
            <person name="Wen L."/>
            <person name="He K."/>
            <person name="Yang H."/>
        </authorList>
    </citation>
    <scope>NUCLEOTIDE SEQUENCE [LARGE SCALE GENOMIC DNA]</scope>
    <source>
        <strain evidence="8 9">MJR8628A</strain>
    </source>
</reference>